<keyword evidence="2" id="KW-0808">Transferase</keyword>
<dbReference type="Gene3D" id="3.10.10.10">
    <property type="entry name" value="HIV Type 1 Reverse Transcriptase, subunit A, domain 1"/>
    <property type="match status" value="1"/>
</dbReference>
<accession>A0A6L2P648</accession>
<dbReference type="AlphaFoldDB" id="A0A6L2P648"/>
<proteinExistence type="predicted"/>
<comment type="caution">
    <text evidence="2">The sequence shown here is derived from an EMBL/GenBank/DDBJ whole genome shotgun (WGS) entry which is preliminary data.</text>
</comment>
<feature type="region of interest" description="Disordered" evidence="1">
    <location>
        <begin position="1"/>
        <end position="33"/>
    </location>
</feature>
<evidence type="ECO:0000256" key="1">
    <source>
        <dbReference type="SAM" id="MobiDB-lite"/>
    </source>
</evidence>
<protein>
    <submittedName>
        <fullName evidence="2">Putative reverse transcriptase domain-containing protein</fullName>
    </submittedName>
</protein>
<keyword evidence="2" id="KW-0695">RNA-directed DNA polymerase</keyword>
<reference evidence="2" key="1">
    <citation type="journal article" date="2019" name="Sci. Rep.">
        <title>Draft genome of Tanacetum cinerariifolium, the natural source of mosquito coil.</title>
        <authorList>
            <person name="Yamashiro T."/>
            <person name="Shiraishi A."/>
            <person name="Satake H."/>
            <person name="Nakayama K."/>
        </authorList>
    </citation>
    <scope>NUCLEOTIDE SEQUENCE</scope>
</reference>
<keyword evidence="2" id="KW-0548">Nucleotidyltransferase</keyword>
<name>A0A6L2P648_TANCI</name>
<dbReference type="EMBL" id="BKCJ010010956">
    <property type="protein sequence ID" value="GEU93928.1"/>
    <property type="molecule type" value="Genomic_DNA"/>
</dbReference>
<sequence>MTRSTVRKLEEPFKEPEREMHRRRKDSSRQQQNESLVIARQNLFDDKASSSVNFGTKITPPIKSLQEYSSPNSDGFQNPFVVPIEQTGKILDSQDADGATMDAYRHRFFHFTLKGKANECVPFPSQLKKQKNDDEDKILLSIFREIHINLPFLEAMIHMPKGAKDRKLILRVGNEVVTFNIWKSVRAAYSHDDYLYVADHTANLVKEQWVDTLIYDGKWTDIKEEIDSKKRMANSWSSSPLPCLHLKKLRKSRSLRTIKGPFHGALQTSKEYTPPLAPIKILMKDEYKPTVQPQRRVNPNIKEVVKKEALKLLDAFLIYLIFDSPWVSLFELFQRKGDDHGKE</sequence>
<feature type="compositionally biased region" description="Basic and acidic residues" evidence="1">
    <location>
        <begin position="7"/>
        <end position="20"/>
    </location>
</feature>
<organism evidence="2">
    <name type="scientific">Tanacetum cinerariifolium</name>
    <name type="common">Dalmatian daisy</name>
    <name type="synonym">Chrysanthemum cinerariifolium</name>
    <dbReference type="NCBI Taxonomy" id="118510"/>
    <lineage>
        <taxon>Eukaryota</taxon>
        <taxon>Viridiplantae</taxon>
        <taxon>Streptophyta</taxon>
        <taxon>Embryophyta</taxon>
        <taxon>Tracheophyta</taxon>
        <taxon>Spermatophyta</taxon>
        <taxon>Magnoliopsida</taxon>
        <taxon>eudicotyledons</taxon>
        <taxon>Gunneridae</taxon>
        <taxon>Pentapetalae</taxon>
        <taxon>asterids</taxon>
        <taxon>campanulids</taxon>
        <taxon>Asterales</taxon>
        <taxon>Asteraceae</taxon>
        <taxon>Asteroideae</taxon>
        <taxon>Anthemideae</taxon>
        <taxon>Anthemidinae</taxon>
        <taxon>Tanacetum</taxon>
    </lineage>
</organism>
<dbReference type="GO" id="GO:0003964">
    <property type="term" value="F:RNA-directed DNA polymerase activity"/>
    <property type="evidence" value="ECO:0007669"/>
    <property type="project" value="UniProtKB-KW"/>
</dbReference>
<gene>
    <name evidence="2" type="ORF">Tci_065906</name>
</gene>
<evidence type="ECO:0000313" key="2">
    <source>
        <dbReference type="EMBL" id="GEU93928.1"/>
    </source>
</evidence>